<dbReference type="FunFam" id="3.30.300.10:FF:000002">
    <property type="entry name" value="GMP synthase [glutamine-hydrolyzing]"/>
    <property type="match status" value="1"/>
</dbReference>
<dbReference type="SUPFAM" id="SSF54810">
    <property type="entry name" value="GMP synthetase C-terminal dimerisation domain"/>
    <property type="match status" value="1"/>
</dbReference>
<dbReference type="PRINTS" id="PR00096">
    <property type="entry name" value="GATASE"/>
</dbReference>
<dbReference type="CDD" id="cd01997">
    <property type="entry name" value="GMP_synthase_C"/>
    <property type="match status" value="1"/>
</dbReference>
<protein>
    <recommendedName>
        <fullName evidence="10">GMP synthase [glutamine-hydrolyzing]</fullName>
        <ecNumber evidence="10">6.3.5.2</ecNumber>
    </recommendedName>
    <alternativeName>
        <fullName evidence="10">GMP synthetase</fullName>
    </alternativeName>
    <alternativeName>
        <fullName evidence="10">Glutamine amidotransferase</fullName>
    </alternativeName>
</protein>
<dbReference type="eggNOG" id="COG0518">
    <property type="taxonomic scope" value="Bacteria"/>
</dbReference>
<dbReference type="NCBIfam" id="TIGR00888">
    <property type="entry name" value="guaA_Nterm"/>
    <property type="match status" value="1"/>
</dbReference>
<keyword evidence="14" id="KW-1185">Reference proteome</keyword>
<organism evidence="13 14">
    <name type="scientific">Helicobacter cetorum (strain ATCC BAA-540 / CCUG 52418 / MIT 99-5656)</name>
    <dbReference type="NCBI Taxonomy" id="1163745"/>
    <lineage>
        <taxon>Bacteria</taxon>
        <taxon>Pseudomonadati</taxon>
        <taxon>Campylobacterota</taxon>
        <taxon>Epsilonproteobacteria</taxon>
        <taxon>Campylobacterales</taxon>
        <taxon>Helicobacteraceae</taxon>
        <taxon>Helicobacter</taxon>
    </lineage>
</organism>
<dbReference type="Pfam" id="PF00958">
    <property type="entry name" value="GMP_synt_C"/>
    <property type="match status" value="1"/>
</dbReference>
<comment type="subunit">
    <text evidence="3 10">Homodimer.</text>
</comment>
<dbReference type="InterPro" id="IPR014729">
    <property type="entry name" value="Rossmann-like_a/b/a_fold"/>
</dbReference>
<sequence>MILVLDFGSQYTQLIARRLRESGIYAEIVPYFESAEKIQEKAPKGLILSGGPASVYAKDAYKPSEKIFELGLPILGICYGMQYLVDFFGGVVACANEQEFGKATLEITQNSILFESVKTKSLVWMSHMDKVIELPKDFTTIATSTNSPHCAIELKDQKIFGLQFHPEVIQSEEGGKILENFALLVCESEKTWGMQNFAKEEIVRLKEQVSNAKVLCAVSGGVDSTVVATLLHRAIKDNLIAVFVDHGLLRKNEKEMVQAMFRDLQIPLNTIDAKEIFLSKLKGISEPELKRKIIGETFIEVFEKEAKKHHLKGKIEFLAQGTLYPDVIESVSVKGPSKVIKSHHNVGGLPEWMDFKLIEPLRELFKDEVRLLGQELGITKDFLMRHPFPGPGLAIRILGEISESKIKCLQEADAIFIDELKNANLYDKVWQAFCVLLNVNSVGVMGDNRTYENVVCLRAVNASDGMTASFSHLEHSFLEKVSNRITNEVSGINRVVYDITSKPPGTIEWE</sequence>
<dbReference type="Pfam" id="PF02540">
    <property type="entry name" value="NAD_synthase"/>
    <property type="match status" value="1"/>
</dbReference>
<evidence type="ECO:0000256" key="4">
    <source>
        <dbReference type="ARBA" id="ARBA00022598"/>
    </source>
</evidence>
<evidence type="ECO:0000256" key="8">
    <source>
        <dbReference type="ARBA" id="ARBA00022840"/>
    </source>
</evidence>
<keyword evidence="4 10" id="KW-0436">Ligase</keyword>
<dbReference type="SUPFAM" id="SSF52402">
    <property type="entry name" value="Adenine nucleotide alpha hydrolases-like"/>
    <property type="match status" value="1"/>
</dbReference>
<dbReference type="PANTHER" id="PTHR11922">
    <property type="entry name" value="GMP SYNTHASE-RELATED"/>
    <property type="match status" value="1"/>
</dbReference>
<dbReference type="Gene3D" id="3.40.50.620">
    <property type="entry name" value="HUPs"/>
    <property type="match status" value="1"/>
</dbReference>
<dbReference type="MEROPS" id="C26.957"/>
<reference evidence="13 14" key="1">
    <citation type="journal article" date="2013" name="PLoS ONE">
        <title>Sequence Divergence and Conservation in Genomes ofHelicobacter cetorum Strains from a Dolphin and a Whale.</title>
        <authorList>
            <person name="Kersulyte D."/>
            <person name="Rossi M."/>
            <person name="Berg D.E."/>
        </authorList>
    </citation>
    <scope>NUCLEOTIDE SEQUENCE [LARGE SCALE GENOMIC DNA]</scope>
    <source>
        <strain evidence="13 14">MIT 99-5656</strain>
    </source>
</reference>
<dbReference type="InterPro" id="IPR022310">
    <property type="entry name" value="NAD/GMP_synthase"/>
</dbReference>
<evidence type="ECO:0000256" key="5">
    <source>
        <dbReference type="ARBA" id="ARBA00022741"/>
    </source>
</evidence>
<dbReference type="EMBL" id="CP003481">
    <property type="protein sequence ID" value="AFI05539.1"/>
    <property type="molecule type" value="Genomic_DNA"/>
</dbReference>
<evidence type="ECO:0000256" key="3">
    <source>
        <dbReference type="ARBA" id="ARBA00011738"/>
    </source>
</evidence>
<dbReference type="HOGENOM" id="CLU_014340_0_5_7"/>
<dbReference type="PRINTS" id="PR00097">
    <property type="entry name" value="ANTSNTHASEII"/>
</dbReference>
<dbReference type="OrthoDB" id="9802219at2"/>
<dbReference type="NCBIfam" id="NF000848">
    <property type="entry name" value="PRK00074.1"/>
    <property type="match status" value="1"/>
</dbReference>
<dbReference type="Proteomes" id="UP000005013">
    <property type="component" value="Chromosome"/>
</dbReference>
<comment type="pathway">
    <text evidence="2 10">Purine metabolism; GMP biosynthesis; GMP from XMP (L-Gln route): step 1/1.</text>
</comment>
<dbReference type="HAMAP" id="MF_00344">
    <property type="entry name" value="GMP_synthase"/>
    <property type="match status" value="1"/>
</dbReference>
<comment type="function">
    <text evidence="1 10">Catalyzes the synthesis of GMP from XMP.</text>
</comment>
<dbReference type="AlphaFoldDB" id="I0ERH0"/>
<dbReference type="PROSITE" id="PS51273">
    <property type="entry name" value="GATASE_TYPE_1"/>
    <property type="match status" value="1"/>
</dbReference>
<dbReference type="NCBIfam" id="TIGR00884">
    <property type="entry name" value="guaA_Cterm"/>
    <property type="match status" value="1"/>
</dbReference>
<feature type="active site" evidence="10">
    <location>
        <position position="165"/>
    </location>
</feature>
<evidence type="ECO:0000313" key="14">
    <source>
        <dbReference type="Proteomes" id="UP000005013"/>
    </source>
</evidence>
<accession>I0ERH0</accession>
<gene>
    <name evidence="10 13" type="primary">guaA</name>
    <name evidence="13" type="ordered locus">HCD_02605</name>
</gene>
<dbReference type="GO" id="GO:0005524">
    <property type="term" value="F:ATP binding"/>
    <property type="evidence" value="ECO:0007669"/>
    <property type="project" value="UniProtKB-UniRule"/>
</dbReference>
<dbReference type="EC" id="6.3.5.2" evidence="10"/>
<evidence type="ECO:0000256" key="7">
    <source>
        <dbReference type="ARBA" id="ARBA00022755"/>
    </source>
</evidence>
<feature type="binding site" evidence="11">
    <location>
        <begin position="219"/>
        <end position="225"/>
    </location>
    <ligand>
        <name>ATP</name>
        <dbReference type="ChEBI" id="CHEBI:30616"/>
    </ligand>
</feature>
<dbReference type="GO" id="GO:0005829">
    <property type="term" value="C:cytosol"/>
    <property type="evidence" value="ECO:0007669"/>
    <property type="project" value="TreeGrafter"/>
</dbReference>
<dbReference type="FunFam" id="3.40.50.620:FF:000001">
    <property type="entry name" value="GMP synthase [glutamine-hydrolyzing]"/>
    <property type="match status" value="1"/>
</dbReference>
<dbReference type="UniPathway" id="UPA00189">
    <property type="reaction ID" value="UER00296"/>
</dbReference>
<evidence type="ECO:0000259" key="12">
    <source>
        <dbReference type="PROSITE" id="PS51553"/>
    </source>
</evidence>
<evidence type="ECO:0000313" key="13">
    <source>
        <dbReference type="EMBL" id="AFI05539.1"/>
    </source>
</evidence>
<keyword evidence="9 10" id="KW-0315">Glutamine amidotransferase</keyword>
<dbReference type="SUPFAM" id="SSF52317">
    <property type="entry name" value="Class I glutamine amidotransferase-like"/>
    <property type="match status" value="1"/>
</dbReference>
<dbReference type="InterPro" id="IPR017926">
    <property type="entry name" value="GATASE"/>
</dbReference>
<evidence type="ECO:0000256" key="10">
    <source>
        <dbReference type="HAMAP-Rule" id="MF_00344"/>
    </source>
</evidence>
<dbReference type="GO" id="GO:0003921">
    <property type="term" value="F:GMP synthase activity"/>
    <property type="evidence" value="ECO:0007669"/>
    <property type="project" value="InterPro"/>
</dbReference>
<evidence type="ECO:0000256" key="2">
    <source>
        <dbReference type="ARBA" id="ARBA00005153"/>
    </source>
</evidence>
<evidence type="ECO:0000256" key="6">
    <source>
        <dbReference type="ARBA" id="ARBA00022749"/>
    </source>
</evidence>
<keyword evidence="5 10" id="KW-0547">Nucleotide-binding</keyword>
<proteinExistence type="inferred from homology"/>
<name>I0ERH0_HELCM</name>
<dbReference type="InterPro" id="IPR029062">
    <property type="entry name" value="Class_I_gatase-like"/>
</dbReference>
<dbReference type="InterPro" id="IPR004739">
    <property type="entry name" value="GMP_synth_GATase"/>
</dbReference>
<dbReference type="PATRIC" id="fig|1163745.3.peg.551"/>
<dbReference type="KEGG" id="hcm:HCD_02605"/>
<dbReference type="eggNOG" id="COG0519">
    <property type="taxonomic scope" value="Bacteria"/>
</dbReference>
<dbReference type="RefSeq" id="WP_014659055.1">
    <property type="nucleotide sequence ID" value="NC_017735.1"/>
</dbReference>
<feature type="active site" evidence="10">
    <location>
        <position position="167"/>
    </location>
</feature>
<evidence type="ECO:0000256" key="11">
    <source>
        <dbReference type="PROSITE-ProRule" id="PRU00886"/>
    </source>
</evidence>
<dbReference type="CDD" id="cd01742">
    <property type="entry name" value="GATase1_GMP_Synthase"/>
    <property type="match status" value="1"/>
</dbReference>
<dbReference type="InterPro" id="IPR001674">
    <property type="entry name" value="GMP_synth_C"/>
</dbReference>
<dbReference type="InterPro" id="IPR022955">
    <property type="entry name" value="GMP_synthase"/>
</dbReference>
<keyword evidence="6 10" id="KW-0332">GMP biosynthesis</keyword>
<dbReference type="STRING" id="1163745.HCD_02605"/>
<dbReference type="FunFam" id="3.40.50.880:FF:000001">
    <property type="entry name" value="GMP synthase [glutamine-hydrolyzing]"/>
    <property type="match status" value="1"/>
</dbReference>
<feature type="active site" description="Nucleophile" evidence="10">
    <location>
        <position position="78"/>
    </location>
</feature>
<keyword evidence="8 10" id="KW-0067">ATP-binding</keyword>
<dbReference type="Pfam" id="PF00117">
    <property type="entry name" value="GATase"/>
    <property type="match status" value="1"/>
</dbReference>
<comment type="catalytic activity">
    <reaction evidence="10">
        <text>XMP + L-glutamine + ATP + H2O = GMP + L-glutamate + AMP + diphosphate + 2 H(+)</text>
        <dbReference type="Rhea" id="RHEA:11680"/>
        <dbReference type="ChEBI" id="CHEBI:15377"/>
        <dbReference type="ChEBI" id="CHEBI:15378"/>
        <dbReference type="ChEBI" id="CHEBI:29985"/>
        <dbReference type="ChEBI" id="CHEBI:30616"/>
        <dbReference type="ChEBI" id="CHEBI:33019"/>
        <dbReference type="ChEBI" id="CHEBI:57464"/>
        <dbReference type="ChEBI" id="CHEBI:58115"/>
        <dbReference type="ChEBI" id="CHEBI:58359"/>
        <dbReference type="ChEBI" id="CHEBI:456215"/>
        <dbReference type="EC" id="6.3.5.2"/>
    </reaction>
</comment>
<dbReference type="Gene3D" id="3.40.50.880">
    <property type="match status" value="1"/>
</dbReference>
<dbReference type="PROSITE" id="PS51553">
    <property type="entry name" value="GMPS_ATP_PPASE"/>
    <property type="match status" value="1"/>
</dbReference>
<keyword evidence="7 10" id="KW-0658">Purine biosynthesis</keyword>
<feature type="domain" description="GMPS ATP-PPase" evidence="12">
    <location>
        <begin position="192"/>
        <end position="385"/>
    </location>
</feature>
<dbReference type="InterPro" id="IPR025777">
    <property type="entry name" value="GMPS_ATP_PPase_dom"/>
</dbReference>
<dbReference type="PANTHER" id="PTHR11922:SF2">
    <property type="entry name" value="GMP SYNTHASE [GLUTAMINE-HYDROLYZING]"/>
    <property type="match status" value="1"/>
</dbReference>
<evidence type="ECO:0000256" key="1">
    <source>
        <dbReference type="ARBA" id="ARBA00002332"/>
    </source>
</evidence>
<dbReference type="Gene3D" id="3.30.300.10">
    <property type="match status" value="1"/>
</dbReference>
<evidence type="ECO:0000256" key="9">
    <source>
        <dbReference type="ARBA" id="ARBA00022962"/>
    </source>
</evidence>